<comment type="caution">
    <text evidence="1">The sequence shown here is derived from an EMBL/GenBank/DDBJ whole genome shotgun (WGS) entry which is preliminary data.</text>
</comment>
<dbReference type="Proteomes" id="UP000321513">
    <property type="component" value="Unassembled WGS sequence"/>
</dbReference>
<gene>
    <name evidence="1" type="ORF">SAE01_36020</name>
</gene>
<organism evidence="1 2">
    <name type="scientific">Segetibacter aerophilus</name>
    <dbReference type="NCBI Taxonomy" id="670293"/>
    <lineage>
        <taxon>Bacteria</taxon>
        <taxon>Pseudomonadati</taxon>
        <taxon>Bacteroidota</taxon>
        <taxon>Chitinophagia</taxon>
        <taxon>Chitinophagales</taxon>
        <taxon>Chitinophagaceae</taxon>
        <taxon>Segetibacter</taxon>
    </lineage>
</organism>
<sequence length="113" mass="13033">MTPHLENKLKAEIRKLVSNAKAILTNQIGFPLGVSKMHTLIVYINQIEPITNINFSVVNEYLSKIDGCPIGSERLQWEKEALKKQDKIIDEATYYYKDRIVDTCFHIINLLNN</sequence>
<proteinExistence type="predicted"/>
<accession>A0A512BGM1</accession>
<evidence type="ECO:0000313" key="1">
    <source>
        <dbReference type="EMBL" id="GEO11106.1"/>
    </source>
</evidence>
<dbReference type="RefSeq" id="WP_147205216.1">
    <property type="nucleotide sequence ID" value="NZ_BJYT01000016.1"/>
</dbReference>
<keyword evidence="2" id="KW-1185">Reference proteome</keyword>
<protein>
    <recommendedName>
        <fullName evidence="3">DUF2489 domain-containing protein</fullName>
    </recommendedName>
</protein>
<evidence type="ECO:0000313" key="2">
    <source>
        <dbReference type="Proteomes" id="UP000321513"/>
    </source>
</evidence>
<dbReference type="EMBL" id="BJYT01000016">
    <property type="protein sequence ID" value="GEO11106.1"/>
    <property type="molecule type" value="Genomic_DNA"/>
</dbReference>
<dbReference type="OrthoDB" id="5918022at2"/>
<name>A0A512BGM1_9BACT</name>
<evidence type="ECO:0008006" key="3">
    <source>
        <dbReference type="Google" id="ProtNLM"/>
    </source>
</evidence>
<reference evidence="1 2" key="1">
    <citation type="submission" date="2019-07" db="EMBL/GenBank/DDBJ databases">
        <title>Whole genome shotgun sequence of Segetibacter aerophilus NBRC 106135.</title>
        <authorList>
            <person name="Hosoyama A."/>
            <person name="Uohara A."/>
            <person name="Ohji S."/>
            <person name="Ichikawa N."/>
        </authorList>
    </citation>
    <scope>NUCLEOTIDE SEQUENCE [LARGE SCALE GENOMIC DNA]</scope>
    <source>
        <strain evidence="1 2">NBRC 106135</strain>
    </source>
</reference>
<dbReference type="AlphaFoldDB" id="A0A512BGM1"/>